<dbReference type="SUPFAM" id="SSF47370">
    <property type="entry name" value="Bromodomain"/>
    <property type="match status" value="1"/>
</dbReference>
<keyword evidence="6" id="KW-1185">Reference proteome</keyword>
<feature type="region of interest" description="Disordered" evidence="3">
    <location>
        <begin position="203"/>
        <end position="255"/>
    </location>
</feature>
<proteinExistence type="predicted"/>
<dbReference type="InterPro" id="IPR051831">
    <property type="entry name" value="Bromodomain_contain_prot"/>
</dbReference>
<dbReference type="AlphaFoldDB" id="A0ABD3LPA9"/>
<reference evidence="5 6" key="1">
    <citation type="submission" date="2024-11" db="EMBL/GenBank/DDBJ databases">
        <title>Chromosome-level genome assembly of Eucalyptus globulus Labill. provides insights into its genome evolution.</title>
        <authorList>
            <person name="Li X."/>
        </authorList>
    </citation>
    <scope>NUCLEOTIDE SEQUENCE [LARGE SCALE GENOMIC DNA]</scope>
    <source>
        <strain evidence="5">CL2024</strain>
        <tissue evidence="5">Fresh tender leaves</tissue>
    </source>
</reference>
<feature type="compositionally biased region" description="Polar residues" evidence="3">
    <location>
        <begin position="71"/>
        <end position="86"/>
    </location>
</feature>
<feature type="region of interest" description="Disordered" evidence="3">
    <location>
        <begin position="274"/>
        <end position="312"/>
    </location>
</feature>
<dbReference type="Gene3D" id="1.20.920.10">
    <property type="entry name" value="Bromodomain-like"/>
    <property type="match status" value="1"/>
</dbReference>
<protein>
    <recommendedName>
        <fullName evidence="4">Bromo domain-containing protein</fullName>
    </recommendedName>
</protein>
<evidence type="ECO:0000259" key="4">
    <source>
        <dbReference type="PROSITE" id="PS50014"/>
    </source>
</evidence>
<name>A0ABD3LPA9_EUCGL</name>
<feature type="region of interest" description="Disordered" evidence="3">
    <location>
        <begin position="1"/>
        <end position="91"/>
    </location>
</feature>
<dbReference type="Proteomes" id="UP001634007">
    <property type="component" value="Unassembled WGS sequence"/>
</dbReference>
<feature type="compositionally biased region" description="Low complexity" evidence="3">
    <location>
        <begin position="238"/>
        <end position="248"/>
    </location>
</feature>
<dbReference type="SMART" id="SM00297">
    <property type="entry name" value="BROMO"/>
    <property type="match status" value="1"/>
</dbReference>
<gene>
    <name evidence="5" type="ORF">ACJRO7_000657</name>
</gene>
<dbReference type="PANTHER" id="PTHR22881:SF26">
    <property type="entry name" value="BROMODOMAIN CONTAINING PROTEIN, EXPRESSED"/>
    <property type="match status" value="1"/>
</dbReference>
<evidence type="ECO:0000313" key="5">
    <source>
        <dbReference type="EMBL" id="KAL3753298.1"/>
    </source>
</evidence>
<dbReference type="InterPro" id="IPR036427">
    <property type="entry name" value="Bromodomain-like_sf"/>
</dbReference>
<feature type="compositionally biased region" description="Basic and acidic residues" evidence="3">
    <location>
        <begin position="60"/>
        <end position="70"/>
    </location>
</feature>
<organism evidence="5 6">
    <name type="scientific">Eucalyptus globulus</name>
    <name type="common">Tasmanian blue gum</name>
    <dbReference type="NCBI Taxonomy" id="34317"/>
    <lineage>
        <taxon>Eukaryota</taxon>
        <taxon>Viridiplantae</taxon>
        <taxon>Streptophyta</taxon>
        <taxon>Embryophyta</taxon>
        <taxon>Tracheophyta</taxon>
        <taxon>Spermatophyta</taxon>
        <taxon>Magnoliopsida</taxon>
        <taxon>eudicotyledons</taxon>
        <taxon>Gunneridae</taxon>
        <taxon>Pentapetalae</taxon>
        <taxon>rosids</taxon>
        <taxon>malvids</taxon>
        <taxon>Myrtales</taxon>
        <taxon>Myrtaceae</taxon>
        <taxon>Myrtoideae</taxon>
        <taxon>Eucalypteae</taxon>
        <taxon>Eucalyptus</taxon>
    </lineage>
</organism>
<feature type="compositionally biased region" description="Basic and acidic residues" evidence="3">
    <location>
        <begin position="1"/>
        <end position="15"/>
    </location>
</feature>
<keyword evidence="1 2" id="KW-0103">Bromodomain</keyword>
<sequence length="323" mass="36885">MTEKTDDSQDQKEGPASRTRARNKGKLPIPHDDDKAVRSRRRHEDHEVDGDDQQLMQDQAKSKLGDRDGNRNNGQQSVQCLESSPTPEMPEKHMLELVIDTLQRRDTYEIFGEPVDPTEVEDYYKIIKEPMDFGTMRAKLHEGMYSSLEQFEHDAFLITRNAMRFNPSGTTYFREARAIHELAKQVFHLLRTNPNNFELQFSETRRVTRRSQAEVKGQTNSSSRRTHKNARSSRDISSKASQSSRGSSNLRNVSTNSKSFRTISLVQASDGPNFSYGGDWGRQSSLPDADRRSSYRPWTSLLNGSDPRSKTIGHVQPLMHVSP</sequence>
<feature type="compositionally biased region" description="Basic and acidic residues" evidence="3">
    <location>
        <begin position="29"/>
        <end position="46"/>
    </location>
</feature>
<evidence type="ECO:0000256" key="1">
    <source>
        <dbReference type="ARBA" id="ARBA00023117"/>
    </source>
</evidence>
<dbReference type="InterPro" id="IPR001487">
    <property type="entry name" value="Bromodomain"/>
</dbReference>
<feature type="domain" description="Bromo" evidence="4">
    <location>
        <begin position="103"/>
        <end position="173"/>
    </location>
</feature>
<dbReference type="EMBL" id="JBJKBG010000001">
    <property type="protein sequence ID" value="KAL3753298.1"/>
    <property type="molecule type" value="Genomic_DNA"/>
</dbReference>
<evidence type="ECO:0000256" key="3">
    <source>
        <dbReference type="SAM" id="MobiDB-lite"/>
    </source>
</evidence>
<evidence type="ECO:0000256" key="2">
    <source>
        <dbReference type="PROSITE-ProRule" id="PRU00035"/>
    </source>
</evidence>
<comment type="caution">
    <text evidence="5">The sequence shown here is derived from an EMBL/GenBank/DDBJ whole genome shotgun (WGS) entry which is preliminary data.</text>
</comment>
<dbReference type="PRINTS" id="PR00503">
    <property type="entry name" value="BROMODOMAIN"/>
</dbReference>
<dbReference type="Pfam" id="PF00439">
    <property type="entry name" value="Bromodomain"/>
    <property type="match status" value="1"/>
</dbReference>
<dbReference type="PANTHER" id="PTHR22881">
    <property type="entry name" value="BROMODOMAIN CONTAINING PROTEIN"/>
    <property type="match status" value="1"/>
</dbReference>
<dbReference type="PROSITE" id="PS50014">
    <property type="entry name" value="BROMODOMAIN_2"/>
    <property type="match status" value="1"/>
</dbReference>
<dbReference type="CDD" id="cd04369">
    <property type="entry name" value="Bromodomain"/>
    <property type="match status" value="1"/>
</dbReference>
<evidence type="ECO:0000313" key="6">
    <source>
        <dbReference type="Proteomes" id="UP001634007"/>
    </source>
</evidence>
<accession>A0ABD3LPA9</accession>